<reference evidence="1" key="2">
    <citation type="journal article" date="2020" name="Nat. Commun.">
        <title>Large-scale genome sequencing of mycorrhizal fungi provides insights into the early evolution of symbiotic traits.</title>
        <authorList>
            <person name="Miyauchi S."/>
            <person name="Kiss E."/>
            <person name="Kuo A."/>
            <person name="Drula E."/>
            <person name="Kohler A."/>
            <person name="Sanchez-Garcia M."/>
            <person name="Morin E."/>
            <person name="Andreopoulos B."/>
            <person name="Barry K.W."/>
            <person name="Bonito G."/>
            <person name="Buee M."/>
            <person name="Carver A."/>
            <person name="Chen C."/>
            <person name="Cichocki N."/>
            <person name="Clum A."/>
            <person name="Culley D."/>
            <person name="Crous P.W."/>
            <person name="Fauchery L."/>
            <person name="Girlanda M."/>
            <person name="Hayes R.D."/>
            <person name="Keri Z."/>
            <person name="LaButti K."/>
            <person name="Lipzen A."/>
            <person name="Lombard V."/>
            <person name="Magnuson J."/>
            <person name="Maillard F."/>
            <person name="Murat C."/>
            <person name="Nolan M."/>
            <person name="Ohm R.A."/>
            <person name="Pangilinan J."/>
            <person name="Pereira M.F."/>
            <person name="Perotto S."/>
            <person name="Peter M."/>
            <person name="Pfister S."/>
            <person name="Riley R."/>
            <person name="Sitrit Y."/>
            <person name="Stielow J.B."/>
            <person name="Szollosi G."/>
            <person name="Zifcakova L."/>
            <person name="Stursova M."/>
            <person name="Spatafora J.W."/>
            <person name="Tedersoo L."/>
            <person name="Vaario L.M."/>
            <person name="Yamada A."/>
            <person name="Yan M."/>
            <person name="Wang P."/>
            <person name="Xu J."/>
            <person name="Bruns T."/>
            <person name="Baldrian P."/>
            <person name="Vilgalys R."/>
            <person name="Dunand C."/>
            <person name="Henrissat B."/>
            <person name="Grigoriev I.V."/>
            <person name="Hibbett D."/>
            <person name="Nagy L.G."/>
            <person name="Martin F.M."/>
        </authorList>
    </citation>
    <scope>NUCLEOTIDE SEQUENCE</scope>
    <source>
        <strain evidence="1">P2</strain>
    </source>
</reference>
<organism evidence="1 2">
    <name type="scientific">Thelephora ganbajun</name>
    <name type="common">Ganba fungus</name>
    <dbReference type="NCBI Taxonomy" id="370292"/>
    <lineage>
        <taxon>Eukaryota</taxon>
        <taxon>Fungi</taxon>
        <taxon>Dikarya</taxon>
        <taxon>Basidiomycota</taxon>
        <taxon>Agaricomycotina</taxon>
        <taxon>Agaricomycetes</taxon>
        <taxon>Thelephorales</taxon>
        <taxon>Thelephoraceae</taxon>
        <taxon>Thelephora</taxon>
    </lineage>
</organism>
<dbReference type="Proteomes" id="UP000886501">
    <property type="component" value="Unassembled WGS sequence"/>
</dbReference>
<comment type="caution">
    <text evidence="1">The sequence shown here is derived from an EMBL/GenBank/DDBJ whole genome shotgun (WGS) entry which is preliminary data.</text>
</comment>
<proteinExistence type="predicted"/>
<keyword evidence="2" id="KW-1185">Reference proteome</keyword>
<name>A0ACB6ZN95_THEGA</name>
<dbReference type="EMBL" id="MU117980">
    <property type="protein sequence ID" value="KAF9650913.1"/>
    <property type="molecule type" value="Genomic_DNA"/>
</dbReference>
<gene>
    <name evidence="1" type="ORF">BDM02DRAFT_3127415</name>
</gene>
<accession>A0ACB6ZN95</accession>
<sequence length="114" mass="12307">MYPKWLVFVLTLLSCLFLMASAAPAADGNVTPVKRLKQFQLRRPSGGDSIVARVGTVVEHAKRDVPSPSFSSLKRGFPDSADVTNLEPTAGVPDVKHEDRPGFPLNQSIGNCSE</sequence>
<evidence type="ECO:0000313" key="2">
    <source>
        <dbReference type="Proteomes" id="UP000886501"/>
    </source>
</evidence>
<reference evidence="1" key="1">
    <citation type="submission" date="2019-10" db="EMBL/GenBank/DDBJ databases">
        <authorList>
            <consortium name="DOE Joint Genome Institute"/>
            <person name="Kuo A."/>
            <person name="Miyauchi S."/>
            <person name="Kiss E."/>
            <person name="Drula E."/>
            <person name="Kohler A."/>
            <person name="Sanchez-Garcia M."/>
            <person name="Andreopoulos B."/>
            <person name="Barry K.W."/>
            <person name="Bonito G."/>
            <person name="Buee M."/>
            <person name="Carver A."/>
            <person name="Chen C."/>
            <person name="Cichocki N."/>
            <person name="Clum A."/>
            <person name="Culley D."/>
            <person name="Crous P.W."/>
            <person name="Fauchery L."/>
            <person name="Girlanda M."/>
            <person name="Hayes R."/>
            <person name="Keri Z."/>
            <person name="Labutti K."/>
            <person name="Lipzen A."/>
            <person name="Lombard V."/>
            <person name="Magnuson J."/>
            <person name="Maillard F."/>
            <person name="Morin E."/>
            <person name="Murat C."/>
            <person name="Nolan M."/>
            <person name="Ohm R."/>
            <person name="Pangilinan J."/>
            <person name="Pereira M."/>
            <person name="Perotto S."/>
            <person name="Peter M."/>
            <person name="Riley R."/>
            <person name="Sitrit Y."/>
            <person name="Stielow B."/>
            <person name="Szollosi G."/>
            <person name="Zifcakova L."/>
            <person name="Stursova M."/>
            <person name="Spatafora J.W."/>
            <person name="Tedersoo L."/>
            <person name="Vaario L.-M."/>
            <person name="Yamada A."/>
            <person name="Yan M."/>
            <person name="Wang P."/>
            <person name="Xu J."/>
            <person name="Bruns T."/>
            <person name="Baldrian P."/>
            <person name="Vilgalys R."/>
            <person name="Henrissat B."/>
            <person name="Grigoriev I.V."/>
            <person name="Hibbett D."/>
            <person name="Nagy L.G."/>
            <person name="Martin F.M."/>
        </authorList>
    </citation>
    <scope>NUCLEOTIDE SEQUENCE</scope>
    <source>
        <strain evidence="1">P2</strain>
    </source>
</reference>
<protein>
    <submittedName>
        <fullName evidence="1">Uncharacterized protein</fullName>
    </submittedName>
</protein>
<evidence type="ECO:0000313" key="1">
    <source>
        <dbReference type="EMBL" id="KAF9650913.1"/>
    </source>
</evidence>